<dbReference type="InterPro" id="IPR050957">
    <property type="entry name" value="BMP_lipoprotein"/>
</dbReference>
<dbReference type="InterPro" id="IPR003760">
    <property type="entry name" value="PnrA-like"/>
</dbReference>
<feature type="chain" id="PRO_5038976470" evidence="7">
    <location>
        <begin position="21"/>
        <end position="324"/>
    </location>
</feature>
<evidence type="ECO:0000256" key="7">
    <source>
        <dbReference type="SAM" id="SignalP"/>
    </source>
</evidence>
<organism evidence="9 10">
    <name type="scientific">Gracilibacillus oryzae</name>
    <dbReference type="NCBI Taxonomy" id="1672701"/>
    <lineage>
        <taxon>Bacteria</taxon>
        <taxon>Bacillati</taxon>
        <taxon>Bacillota</taxon>
        <taxon>Bacilli</taxon>
        <taxon>Bacillales</taxon>
        <taxon>Bacillaceae</taxon>
        <taxon>Gracilibacillus</taxon>
    </lineage>
</organism>
<evidence type="ECO:0000256" key="4">
    <source>
        <dbReference type="ARBA" id="ARBA00022729"/>
    </source>
</evidence>
<evidence type="ECO:0000256" key="5">
    <source>
        <dbReference type="ARBA" id="ARBA00023136"/>
    </source>
</evidence>
<dbReference type="SUPFAM" id="SSF53822">
    <property type="entry name" value="Periplasmic binding protein-like I"/>
    <property type="match status" value="1"/>
</dbReference>
<evidence type="ECO:0000313" key="9">
    <source>
        <dbReference type="EMBL" id="KAB8128325.1"/>
    </source>
</evidence>
<reference evidence="9 10" key="1">
    <citation type="submission" date="2019-10" db="EMBL/GenBank/DDBJ databases">
        <title>Gracilibacillus sp. nov. isolated from rice seeds.</title>
        <authorList>
            <person name="He S."/>
        </authorList>
    </citation>
    <scope>NUCLEOTIDE SEQUENCE [LARGE SCALE GENOMIC DNA]</scope>
    <source>
        <strain evidence="9 10">TD8</strain>
    </source>
</reference>
<evidence type="ECO:0000313" key="10">
    <source>
        <dbReference type="Proteomes" id="UP000480246"/>
    </source>
</evidence>
<keyword evidence="10" id="KW-1185">Reference proteome</keyword>
<dbReference type="AlphaFoldDB" id="A0A7C8GRX3"/>
<name>A0A7C8GRX3_9BACI</name>
<dbReference type="PANTHER" id="PTHR34296">
    <property type="entry name" value="TRANSCRIPTIONAL ACTIVATOR PROTEIN MED"/>
    <property type="match status" value="1"/>
</dbReference>
<comment type="caution">
    <text evidence="9">The sequence shown here is derived from an EMBL/GenBank/DDBJ whole genome shotgun (WGS) entry which is preliminary data.</text>
</comment>
<dbReference type="OrthoDB" id="9784230at2"/>
<keyword evidence="6" id="KW-0449">Lipoprotein</keyword>
<evidence type="ECO:0000256" key="1">
    <source>
        <dbReference type="ARBA" id="ARBA00004193"/>
    </source>
</evidence>
<protein>
    <submittedName>
        <fullName evidence="9">BMP family ABC transporter substrate-binding protein</fullName>
    </submittedName>
</protein>
<sequence length="324" mass="35124">MNKRLALFLLLVFIITGCSSNEQSSSTSDRLKIGVMLSDVGLGDQSFSDSAFSGLEQARDELGILFDYRELADVGDYETGLEALIQEDNDLIIGLGYMIEDALKKVAEKYPEKQFVIVDSKVDLPNVTSVTFKEHEGSFLIGAVAGMNSESNIVGFIGGEDTLLIRKFLNGYKQGVAATNPDAVVVERFAGDFGNDKLGEQLAKELIDEGADYIYPSAGFTGVGVIHVAQQEGVYSFGVDTDQYNLGEKTVVTSMLKNIDVAMKMIAEELVENGNLTTKHLNLGLNENGVGIAPIRIISLTKEEQKQLENLTNDIQSGAITVTE</sequence>
<keyword evidence="4 7" id="KW-0732">Signal</keyword>
<proteinExistence type="inferred from homology"/>
<dbReference type="GO" id="GO:0005886">
    <property type="term" value="C:plasma membrane"/>
    <property type="evidence" value="ECO:0007669"/>
    <property type="project" value="UniProtKB-SubCell"/>
</dbReference>
<dbReference type="PANTHER" id="PTHR34296:SF2">
    <property type="entry name" value="ABC TRANSPORTER GUANOSINE-BINDING PROTEIN NUPN"/>
    <property type="match status" value="1"/>
</dbReference>
<evidence type="ECO:0000256" key="3">
    <source>
        <dbReference type="ARBA" id="ARBA00022475"/>
    </source>
</evidence>
<keyword evidence="3" id="KW-1003">Cell membrane</keyword>
<gene>
    <name evidence="9" type="ORF">F9U64_16675</name>
</gene>
<dbReference type="RefSeq" id="WP_153406029.1">
    <property type="nucleotide sequence ID" value="NZ_ML762439.1"/>
</dbReference>
<dbReference type="Gene3D" id="3.40.50.2300">
    <property type="match status" value="2"/>
</dbReference>
<dbReference type="CDD" id="cd06354">
    <property type="entry name" value="PBP1_PrnA-like"/>
    <property type="match status" value="1"/>
</dbReference>
<comment type="similarity">
    <text evidence="2">Belongs to the BMP lipoprotein family.</text>
</comment>
<dbReference type="InterPro" id="IPR028082">
    <property type="entry name" value="Peripla_BP_I"/>
</dbReference>
<evidence type="ECO:0000256" key="6">
    <source>
        <dbReference type="ARBA" id="ARBA00023288"/>
    </source>
</evidence>
<evidence type="ECO:0000256" key="2">
    <source>
        <dbReference type="ARBA" id="ARBA00008610"/>
    </source>
</evidence>
<feature type="signal peptide" evidence="7">
    <location>
        <begin position="1"/>
        <end position="20"/>
    </location>
</feature>
<comment type="subcellular location">
    <subcellularLocation>
        <location evidence="1">Cell membrane</location>
        <topology evidence="1">Lipid-anchor</topology>
    </subcellularLocation>
</comment>
<dbReference type="PROSITE" id="PS51257">
    <property type="entry name" value="PROKAR_LIPOPROTEIN"/>
    <property type="match status" value="1"/>
</dbReference>
<evidence type="ECO:0000259" key="8">
    <source>
        <dbReference type="Pfam" id="PF02608"/>
    </source>
</evidence>
<keyword evidence="5" id="KW-0472">Membrane</keyword>
<accession>A0A7C8GRX3</accession>
<dbReference type="Pfam" id="PF02608">
    <property type="entry name" value="Bmp"/>
    <property type="match status" value="1"/>
</dbReference>
<dbReference type="Proteomes" id="UP000480246">
    <property type="component" value="Unassembled WGS sequence"/>
</dbReference>
<feature type="domain" description="ABC transporter substrate-binding protein PnrA-like" evidence="8">
    <location>
        <begin position="35"/>
        <end position="322"/>
    </location>
</feature>
<dbReference type="EMBL" id="WEID01000083">
    <property type="protein sequence ID" value="KAB8128325.1"/>
    <property type="molecule type" value="Genomic_DNA"/>
</dbReference>